<dbReference type="EMBL" id="FOWQ01000002">
    <property type="protein sequence ID" value="SFP02099.1"/>
    <property type="molecule type" value="Genomic_DNA"/>
</dbReference>
<keyword evidence="2" id="KW-0812">Transmembrane</keyword>
<dbReference type="Proteomes" id="UP000198857">
    <property type="component" value="Unassembled WGS sequence"/>
</dbReference>
<organism evidence="3 4">
    <name type="scientific">Geodermatophilus dictyosporus</name>
    <dbReference type="NCBI Taxonomy" id="1523247"/>
    <lineage>
        <taxon>Bacteria</taxon>
        <taxon>Bacillati</taxon>
        <taxon>Actinomycetota</taxon>
        <taxon>Actinomycetes</taxon>
        <taxon>Geodermatophilales</taxon>
        <taxon>Geodermatophilaceae</taxon>
        <taxon>Geodermatophilus</taxon>
    </lineage>
</organism>
<evidence type="ECO:0000313" key="3">
    <source>
        <dbReference type="EMBL" id="SFP02099.1"/>
    </source>
</evidence>
<dbReference type="STRING" id="1523247.SAMN05660464_1985"/>
<feature type="compositionally biased region" description="Gly residues" evidence="1">
    <location>
        <begin position="79"/>
        <end position="92"/>
    </location>
</feature>
<accession>A0A1I5LXR2</accession>
<evidence type="ECO:0000256" key="2">
    <source>
        <dbReference type="SAM" id="Phobius"/>
    </source>
</evidence>
<proteinExistence type="predicted"/>
<dbReference type="AlphaFoldDB" id="A0A1I5LXR2"/>
<feature type="compositionally biased region" description="Low complexity" evidence="1">
    <location>
        <begin position="56"/>
        <end position="78"/>
    </location>
</feature>
<keyword evidence="4" id="KW-1185">Reference proteome</keyword>
<feature type="transmembrane region" description="Helical" evidence="2">
    <location>
        <begin position="15"/>
        <end position="36"/>
    </location>
</feature>
<protein>
    <submittedName>
        <fullName evidence="3">Uncharacterized protein</fullName>
    </submittedName>
</protein>
<sequence>MRVVTPVVPVGLVELVVWPVVAVAGFLLMAGLVVVLGRSSTARYEFERNAVRPAAVARPASGPGPVGDAGLPAPAGPAAPGGTGAGPAGGGELRADLGAEVRPAGRTAVGVAAHPAGRRVAGAEGATAWWLVDGSEDRPGHHAVAGPFDARTDALCTALVAGLDGSARAVHGTLRADGTVVRRVSAQDSAWLTHLGEQLDRLPEEWDADVDDDDPLVTLLVEVTAALAETGLPLWDATGPRGAHGGVCVSVEPGLGGVVVGWRQHDRMSVEQVHGADADVDVQQVVNAALADVLRVRGFAVDALGGAASGCVVHAGA</sequence>
<evidence type="ECO:0000313" key="4">
    <source>
        <dbReference type="Proteomes" id="UP000198857"/>
    </source>
</evidence>
<keyword evidence="2" id="KW-1133">Transmembrane helix</keyword>
<reference evidence="4" key="1">
    <citation type="submission" date="2016-10" db="EMBL/GenBank/DDBJ databases">
        <authorList>
            <person name="Varghese N."/>
            <person name="Submissions S."/>
        </authorList>
    </citation>
    <scope>NUCLEOTIDE SEQUENCE [LARGE SCALE GENOMIC DNA]</scope>
    <source>
        <strain evidence="4">DSM 44208</strain>
    </source>
</reference>
<keyword evidence="2" id="KW-0472">Membrane</keyword>
<gene>
    <name evidence="3" type="ORF">SAMN05660464_1985</name>
</gene>
<evidence type="ECO:0000256" key="1">
    <source>
        <dbReference type="SAM" id="MobiDB-lite"/>
    </source>
</evidence>
<feature type="region of interest" description="Disordered" evidence="1">
    <location>
        <begin position="56"/>
        <end position="94"/>
    </location>
</feature>
<name>A0A1I5LXR2_9ACTN</name>